<dbReference type="RefSeq" id="WP_081990500.1">
    <property type="nucleotide sequence ID" value="NZ_BBLT01000004.1"/>
</dbReference>
<dbReference type="SUPFAM" id="SSF101874">
    <property type="entry name" value="YceI-like"/>
    <property type="match status" value="1"/>
</dbReference>
<dbReference type="AlphaFoldDB" id="A0A098LGX5"/>
<evidence type="ECO:0000256" key="1">
    <source>
        <dbReference type="SAM" id="SignalP"/>
    </source>
</evidence>
<reference evidence="3 4" key="1">
    <citation type="submission" date="2014-09" db="EMBL/GenBank/DDBJ databases">
        <title>Sporocytophaga myxococcoides PG-01 genome sequencing.</title>
        <authorList>
            <person name="Liu L."/>
            <person name="Gao P.J."/>
            <person name="Chen G.J."/>
            <person name="Wang L.S."/>
        </authorList>
    </citation>
    <scope>NUCLEOTIDE SEQUENCE [LARGE SCALE GENOMIC DNA]</scope>
    <source>
        <strain evidence="3 4">PG-01</strain>
    </source>
</reference>
<dbReference type="Gene3D" id="2.40.128.110">
    <property type="entry name" value="Lipid/polyisoprenoid-binding, YceI-like"/>
    <property type="match status" value="1"/>
</dbReference>
<dbReference type="InterPro" id="IPR007372">
    <property type="entry name" value="Lipid/polyisoprenoid-bd_YceI"/>
</dbReference>
<feature type="signal peptide" evidence="1">
    <location>
        <begin position="1"/>
        <end position="26"/>
    </location>
</feature>
<dbReference type="InterPro" id="IPR036761">
    <property type="entry name" value="TTHA0802/YceI-like_sf"/>
</dbReference>
<dbReference type="PANTHER" id="PTHR34406:SF1">
    <property type="entry name" value="PROTEIN YCEI"/>
    <property type="match status" value="1"/>
</dbReference>
<dbReference type="SMART" id="SM00867">
    <property type="entry name" value="YceI"/>
    <property type="match status" value="1"/>
</dbReference>
<evidence type="ECO:0000313" key="3">
    <source>
        <dbReference type="EMBL" id="GAL85303.1"/>
    </source>
</evidence>
<organism evidence="3 4">
    <name type="scientific">Sporocytophaga myxococcoides</name>
    <dbReference type="NCBI Taxonomy" id="153721"/>
    <lineage>
        <taxon>Bacteria</taxon>
        <taxon>Pseudomonadati</taxon>
        <taxon>Bacteroidota</taxon>
        <taxon>Cytophagia</taxon>
        <taxon>Cytophagales</taxon>
        <taxon>Cytophagaceae</taxon>
        <taxon>Sporocytophaga</taxon>
    </lineage>
</organism>
<keyword evidence="4" id="KW-1185">Reference proteome</keyword>
<evidence type="ECO:0000259" key="2">
    <source>
        <dbReference type="SMART" id="SM00867"/>
    </source>
</evidence>
<proteinExistence type="predicted"/>
<accession>A0A098LGX5</accession>
<feature type="domain" description="Lipid/polyisoprenoid-binding YceI-like" evidence="2">
    <location>
        <begin position="28"/>
        <end position="183"/>
    </location>
</feature>
<dbReference type="Proteomes" id="UP000030185">
    <property type="component" value="Unassembled WGS sequence"/>
</dbReference>
<gene>
    <name evidence="3" type="ORF">MYP_2532</name>
</gene>
<evidence type="ECO:0000313" key="4">
    <source>
        <dbReference type="Proteomes" id="UP000030185"/>
    </source>
</evidence>
<name>A0A098LGX5_9BACT</name>
<dbReference type="eggNOG" id="COG2353">
    <property type="taxonomic scope" value="Bacteria"/>
</dbReference>
<comment type="caution">
    <text evidence="3">The sequence shown here is derived from an EMBL/GenBank/DDBJ whole genome shotgun (WGS) entry which is preliminary data.</text>
</comment>
<dbReference type="EMBL" id="BBLT01000004">
    <property type="protein sequence ID" value="GAL85303.1"/>
    <property type="molecule type" value="Genomic_DNA"/>
</dbReference>
<dbReference type="PANTHER" id="PTHR34406">
    <property type="entry name" value="PROTEIN YCEI"/>
    <property type="match status" value="1"/>
</dbReference>
<keyword evidence="1" id="KW-0732">Signal</keyword>
<feature type="chain" id="PRO_5001937463" description="Lipid/polyisoprenoid-binding YceI-like domain-containing protein" evidence="1">
    <location>
        <begin position="27"/>
        <end position="186"/>
    </location>
</feature>
<sequence>MMNKKVISLFLNPFFFFYLLLNNVNAQTFTTESGHAEFKAKASLNSYTGNSNQLKGTINLKQKTVYFSVPFESIDTGIKKRNKHMKELIETDKYPNAEFEGKIISDLNAEKDGSQKVTVKGNFKMHGVSREITVEGSLRRNGDKLTAEAEWKVLITDYKITPPKIFGNKVQDEHTIIIKTDLEKKD</sequence>
<protein>
    <recommendedName>
        <fullName evidence="2">Lipid/polyisoprenoid-binding YceI-like domain-containing protein</fullName>
    </recommendedName>
</protein>
<dbReference type="Pfam" id="PF04264">
    <property type="entry name" value="YceI"/>
    <property type="match status" value="1"/>
</dbReference>
<dbReference type="STRING" id="153721.MYP_2532"/>
<dbReference type="OrthoDB" id="116832at2"/>